<evidence type="ECO:0000256" key="2">
    <source>
        <dbReference type="ARBA" id="ARBA00004673"/>
    </source>
</evidence>
<evidence type="ECO:0000256" key="5">
    <source>
        <dbReference type="ARBA" id="ARBA00022792"/>
    </source>
</evidence>
<proteinExistence type="inferred from homology"/>
<keyword evidence="4" id="KW-0812">Transmembrane</keyword>
<comment type="pathway">
    <text evidence="2">Energy metabolism; oxidative phosphorylation.</text>
</comment>
<keyword evidence="9 12" id="KW-0496">Mitochondrion</keyword>
<protein>
    <recommendedName>
        <fullName evidence="12">Cytochrome c oxidase subunit</fullName>
    </recommendedName>
    <alternativeName>
        <fullName evidence="12">Cytochrome c oxidase polypeptide VIa</fullName>
    </alternativeName>
</protein>
<evidence type="ECO:0000256" key="9">
    <source>
        <dbReference type="ARBA" id="ARBA00023128"/>
    </source>
</evidence>
<dbReference type="STRING" id="318479.A0A0N4UA41"/>
<evidence type="ECO:0000256" key="1">
    <source>
        <dbReference type="ARBA" id="ARBA00004434"/>
    </source>
</evidence>
<keyword evidence="15" id="KW-1185">Reference proteome</keyword>
<dbReference type="Proteomes" id="UP000038040">
    <property type="component" value="Unplaced"/>
</dbReference>
<keyword evidence="7" id="KW-1133">Transmembrane helix</keyword>
<evidence type="ECO:0000313" key="14">
    <source>
        <dbReference type="Proteomes" id="UP000038040"/>
    </source>
</evidence>
<gene>
    <name evidence="13" type="ORF">DME_LOCUS357</name>
</gene>
<dbReference type="PANTHER" id="PTHR11504">
    <property type="entry name" value="CYTOCHROME C OXIDASE POLYPEPTIDE VIA"/>
    <property type="match status" value="1"/>
</dbReference>
<dbReference type="GO" id="GO:0030234">
    <property type="term" value="F:enzyme regulator activity"/>
    <property type="evidence" value="ECO:0007669"/>
    <property type="project" value="TreeGrafter"/>
</dbReference>
<evidence type="ECO:0000256" key="7">
    <source>
        <dbReference type="ARBA" id="ARBA00022989"/>
    </source>
</evidence>
<evidence type="ECO:0000313" key="16">
    <source>
        <dbReference type="WBParaSite" id="DME_0000399301-mRNA-1"/>
    </source>
</evidence>
<comment type="similarity">
    <text evidence="3 11">Belongs to the cytochrome c oxidase subunit 6A family.</text>
</comment>
<evidence type="ECO:0000256" key="4">
    <source>
        <dbReference type="ARBA" id="ARBA00022692"/>
    </source>
</evidence>
<dbReference type="Gene3D" id="4.10.95.10">
    <property type="entry name" value="Cytochrome c oxidase, subunit VIa"/>
    <property type="match status" value="1"/>
</dbReference>
<dbReference type="PANTHER" id="PTHR11504:SF0">
    <property type="entry name" value="CYTOCHROME C OXIDASE SUBUNIT"/>
    <property type="match status" value="1"/>
</dbReference>
<dbReference type="WBParaSite" id="DME_0000399301-mRNA-1">
    <property type="protein sequence ID" value="DME_0000399301-mRNA-1"/>
    <property type="gene ID" value="DME_0000399301"/>
</dbReference>
<name>A0A0N4UA41_DRAME</name>
<dbReference type="UniPathway" id="UPA00705"/>
<reference evidence="13 15" key="2">
    <citation type="submission" date="2018-11" db="EMBL/GenBank/DDBJ databases">
        <authorList>
            <consortium name="Pathogen Informatics"/>
        </authorList>
    </citation>
    <scope>NUCLEOTIDE SEQUENCE [LARGE SCALE GENOMIC DNA]</scope>
</reference>
<keyword evidence="5 12" id="KW-0999">Mitochondrion inner membrane</keyword>
<evidence type="ECO:0000313" key="13">
    <source>
        <dbReference type="EMBL" id="VDN50384.1"/>
    </source>
</evidence>
<sequence length="103" mass="12289">FIYFASSNERISKNFIFFIYILYAKTFWKKVFFFCAIPSMLLTAYGAKKIHDKEGHFDQSKYVEYPYLNVRNKPFPWGDGNHSLFHNKKTQFTPGIGFEEKDH</sequence>
<evidence type="ECO:0000256" key="8">
    <source>
        <dbReference type="ARBA" id="ARBA00023002"/>
    </source>
</evidence>
<dbReference type="AlphaFoldDB" id="A0A0N4UA41"/>
<keyword evidence="6" id="KW-0809">Transit peptide</keyword>
<evidence type="ECO:0000256" key="11">
    <source>
        <dbReference type="RuleBase" id="RU004396"/>
    </source>
</evidence>
<keyword evidence="10 12" id="KW-0472">Membrane</keyword>
<dbReference type="GO" id="GO:0006123">
    <property type="term" value="P:mitochondrial electron transport, cytochrome c to oxygen"/>
    <property type="evidence" value="ECO:0007669"/>
    <property type="project" value="TreeGrafter"/>
</dbReference>
<dbReference type="GO" id="GO:0016491">
    <property type="term" value="F:oxidoreductase activity"/>
    <property type="evidence" value="ECO:0007669"/>
    <property type="project" value="UniProtKB-KW"/>
</dbReference>
<evidence type="ECO:0000256" key="10">
    <source>
        <dbReference type="ARBA" id="ARBA00023136"/>
    </source>
</evidence>
<dbReference type="EMBL" id="UYYG01000003">
    <property type="protein sequence ID" value="VDN50384.1"/>
    <property type="molecule type" value="Genomic_DNA"/>
</dbReference>
<dbReference type="GO" id="GO:0005743">
    <property type="term" value="C:mitochondrial inner membrane"/>
    <property type="evidence" value="ECO:0007669"/>
    <property type="project" value="UniProtKB-SubCell"/>
</dbReference>
<comment type="subcellular location">
    <subcellularLocation>
        <location evidence="1">Mitochondrion inner membrane</location>
        <topology evidence="1">Single-pass membrane protein</topology>
    </subcellularLocation>
</comment>
<evidence type="ECO:0000313" key="15">
    <source>
        <dbReference type="Proteomes" id="UP000274756"/>
    </source>
</evidence>
<keyword evidence="8" id="KW-0560">Oxidoreductase</keyword>
<dbReference type="InterPro" id="IPR018507">
    <property type="entry name" value="Cyt_c_oxidase_su6a_CS"/>
</dbReference>
<reference evidence="16" key="1">
    <citation type="submission" date="2017-02" db="UniProtKB">
        <authorList>
            <consortium name="WormBaseParasite"/>
        </authorList>
    </citation>
    <scope>IDENTIFICATION</scope>
</reference>
<dbReference type="OrthoDB" id="5947505at2759"/>
<dbReference type="InterPro" id="IPR036418">
    <property type="entry name" value="Cyt_c_oxidase_su6a_sf"/>
</dbReference>
<dbReference type="SUPFAM" id="SSF81411">
    <property type="entry name" value="Mitochondrial cytochrome c oxidase subunit VIa"/>
    <property type="match status" value="1"/>
</dbReference>
<dbReference type="Pfam" id="PF02046">
    <property type="entry name" value="COX6A"/>
    <property type="match status" value="1"/>
</dbReference>
<dbReference type="Proteomes" id="UP000274756">
    <property type="component" value="Unassembled WGS sequence"/>
</dbReference>
<evidence type="ECO:0000256" key="12">
    <source>
        <dbReference type="RuleBase" id="RU004397"/>
    </source>
</evidence>
<organism evidence="14 16">
    <name type="scientific">Dracunculus medinensis</name>
    <name type="common">Guinea worm</name>
    <dbReference type="NCBI Taxonomy" id="318479"/>
    <lineage>
        <taxon>Eukaryota</taxon>
        <taxon>Metazoa</taxon>
        <taxon>Ecdysozoa</taxon>
        <taxon>Nematoda</taxon>
        <taxon>Chromadorea</taxon>
        <taxon>Rhabditida</taxon>
        <taxon>Spirurina</taxon>
        <taxon>Dracunculoidea</taxon>
        <taxon>Dracunculidae</taxon>
        <taxon>Dracunculus</taxon>
    </lineage>
</organism>
<dbReference type="PROSITE" id="PS01329">
    <property type="entry name" value="COX6A"/>
    <property type="match status" value="1"/>
</dbReference>
<evidence type="ECO:0000256" key="6">
    <source>
        <dbReference type="ARBA" id="ARBA00022946"/>
    </source>
</evidence>
<dbReference type="InterPro" id="IPR001349">
    <property type="entry name" value="Cyt_c_oxidase_su6a"/>
</dbReference>
<evidence type="ECO:0000256" key="3">
    <source>
        <dbReference type="ARBA" id="ARBA00005553"/>
    </source>
</evidence>
<accession>A0A0N4UA41</accession>